<evidence type="ECO:0000256" key="1">
    <source>
        <dbReference type="SAM" id="Phobius"/>
    </source>
</evidence>
<accession>A0AAN0K7B0</accession>
<keyword evidence="1" id="KW-1133">Transmembrane helix</keyword>
<dbReference type="Pfam" id="PF06966">
    <property type="entry name" value="DUF1295"/>
    <property type="match status" value="1"/>
</dbReference>
<evidence type="ECO:0000313" key="2">
    <source>
        <dbReference type="EMBL" id="BEH02770.1"/>
    </source>
</evidence>
<feature type="transmembrane region" description="Helical" evidence="1">
    <location>
        <begin position="133"/>
        <end position="155"/>
    </location>
</feature>
<feature type="transmembrane region" description="Helical" evidence="1">
    <location>
        <begin position="35"/>
        <end position="53"/>
    </location>
</feature>
<organism evidence="2 3">
    <name type="scientific">Brooklawnia propionicigenes</name>
    <dbReference type="NCBI Taxonomy" id="3041175"/>
    <lineage>
        <taxon>Bacteria</taxon>
        <taxon>Bacillati</taxon>
        <taxon>Actinomycetota</taxon>
        <taxon>Actinomycetes</taxon>
        <taxon>Propionibacteriales</taxon>
        <taxon>Propionibacteriaceae</taxon>
        <taxon>Brooklawnia</taxon>
    </lineage>
</organism>
<dbReference type="Proteomes" id="UP001431656">
    <property type="component" value="Chromosome"/>
</dbReference>
<keyword evidence="1" id="KW-0472">Membrane</keyword>
<keyword evidence="3" id="KW-1185">Reference proteome</keyword>
<dbReference type="EMBL" id="AP028056">
    <property type="protein sequence ID" value="BEH02770.1"/>
    <property type="molecule type" value="Genomic_DNA"/>
</dbReference>
<dbReference type="InterPro" id="IPR010721">
    <property type="entry name" value="UstE-like"/>
</dbReference>
<reference evidence="2" key="1">
    <citation type="journal article" date="2024" name="Int. J. Syst. Evol. Microbiol.">
        <title>Brooklawnia propionicigenes sp. nov., a facultatively anaerobic, propionate-producing bacterium isolated from a methanogenic reactor treating waste from cattle farms.</title>
        <authorList>
            <person name="Akita Y."/>
            <person name="Ueki A."/>
            <person name="Tonouchi A."/>
            <person name="Sugawara Y."/>
            <person name="Honma S."/>
            <person name="Kaku N."/>
            <person name="Ueki K."/>
        </authorList>
    </citation>
    <scope>NUCLEOTIDE SEQUENCE</scope>
    <source>
        <strain evidence="2">SH051</strain>
    </source>
</reference>
<dbReference type="KEGG" id="broo:brsh051_20510"/>
<dbReference type="PANTHER" id="PTHR32251">
    <property type="entry name" value="3-OXO-5-ALPHA-STEROID 4-DEHYDROGENASE"/>
    <property type="match status" value="1"/>
</dbReference>
<dbReference type="RefSeq" id="WP_286264676.1">
    <property type="nucleotide sequence ID" value="NZ_AP028056.1"/>
</dbReference>
<sequence>MSEQSRKAAVVIPIVVLMGAGLAWGGSTHSPQVAGLPLFCWAVAAAFVIQWLVYVPSLVLRTERFFDLTGSLTFIIVTVLAAVLSTDLDPRAGLLAAMVVIWAARLGSFLFMRIRRAGADDRFDEIKTNPLRFLLTWTLQGLWVAMTSAAAWIAITSVNRVGLDAFAIIGLAIWLFGFGFEVVADLQKSAFKADPANAGRFISTGLWAKSRHPNYFGEIVIWTGALVVAIPVLRGWDWIALASPVFVALLLTKLSGIPMLEAKADSKWGGQPDYEQYKARTPILVPRP</sequence>
<feature type="transmembrane region" description="Helical" evidence="1">
    <location>
        <begin position="65"/>
        <end position="86"/>
    </location>
</feature>
<feature type="transmembrane region" description="Helical" evidence="1">
    <location>
        <begin position="161"/>
        <end position="183"/>
    </location>
</feature>
<dbReference type="AlphaFoldDB" id="A0AAN0K7B0"/>
<feature type="transmembrane region" description="Helical" evidence="1">
    <location>
        <begin position="92"/>
        <end position="112"/>
    </location>
</feature>
<proteinExistence type="predicted"/>
<protein>
    <submittedName>
        <fullName evidence="2">DUF1295 domain-containing protein</fullName>
    </submittedName>
</protein>
<dbReference type="GO" id="GO:0016020">
    <property type="term" value="C:membrane"/>
    <property type="evidence" value="ECO:0007669"/>
    <property type="project" value="TreeGrafter"/>
</dbReference>
<gene>
    <name evidence="2" type="ORF">brsh051_20510</name>
</gene>
<dbReference type="PROSITE" id="PS50244">
    <property type="entry name" value="S5A_REDUCTASE"/>
    <property type="match status" value="1"/>
</dbReference>
<feature type="transmembrane region" description="Helical" evidence="1">
    <location>
        <begin position="239"/>
        <end position="260"/>
    </location>
</feature>
<keyword evidence="1" id="KW-0812">Transmembrane</keyword>
<dbReference type="Gene3D" id="1.20.120.1630">
    <property type="match status" value="1"/>
</dbReference>
<name>A0AAN0K7B0_9ACTN</name>
<feature type="transmembrane region" description="Helical" evidence="1">
    <location>
        <begin position="215"/>
        <end position="233"/>
    </location>
</feature>
<dbReference type="PANTHER" id="PTHR32251:SF17">
    <property type="entry name" value="STEROID 5-ALPHA REDUCTASE C-TERMINAL DOMAIN-CONTAINING PROTEIN"/>
    <property type="match status" value="1"/>
</dbReference>
<evidence type="ECO:0000313" key="3">
    <source>
        <dbReference type="Proteomes" id="UP001431656"/>
    </source>
</evidence>